<dbReference type="SMART" id="SM00382">
    <property type="entry name" value="AAA"/>
    <property type="match status" value="1"/>
</dbReference>
<comment type="similarity">
    <text evidence="9">Belongs to the ABC transporter superfamily. Macrolide exporter (TC 3.A.1.122) family.</text>
</comment>
<comment type="caution">
    <text evidence="12">The sequence shown here is derived from an EMBL/GenBank/DDBJ whole genome shotgun (WGS) entry which is preliminary data.</text>
</comment>
<evidence type="ECO:0000256" key="3">
    <source>
        <dbReference type="ARBA" id="ARBA00022475"/>
    </source>
</evidence>
<dbReference type="Pfam" id="PF02687">
    <property type="entry name" value="FtsX"/>
    <property type="match status" value="1"/>
</dbReference>
<evidence type="ECO:0000256" key="8">
    <source>
        <dbReference type="ARBA" id="ARBA00023136"/>
    </source>
</evidence>
<proteinExistence type="inferred from homology"/>
<evidence type="ECO:0000256" key="7">
    <source>
        <dbReference type="ARBA" id="ARBA00022989"/>
    </source>
</evidence>
<dbReference type="InterPro" id="IPR003593">
    <property type="entry name" value="AAA+_ATPase"/>
</dbReference>
<evidence type="ECO:0000256" key="4">
    <source>
        <dbReference type="ARBA" id="ARBA00022692"/>
    </source>
</evidence>
<dbReference type="GO" id="GO:0005886">
    <property type="term" value="C:plasma membrane"/>
    <property type="evidence" value="ECO:0007669"/>
    <property type="project" value="UniProtKB-SubCell"/>
</dbReference>
<dbReference type="Proteomes" id="UP000886833">
    <property type="component" value="Unassembled WGS sequence"/>
</dbReference>
<feature type="transmembrane region" description="Helical" evidence="10">
    <location>
        <begin position="259"/>
        <end position="277"/>
    </location>
</feature>
<accession>A0A9D1KBI9</accession>
<keyword evidence="4 10" id="KW-0812">Transmembrane</keyword>
<keyword evidence="5" id="KW-0547">Nucleotide-binding</keyword>
<dbReference type="FunFam" id="3.40.50.300:FF:000056">
    <property type="entry name" value="Cell division ATP-binding protein FtsE"/>
    <property type="match status" value="1"/>
</dbReference>
<dbReference type="InterPro" id="IPR003439">
    <property type="entry name" value="ABC_transporter-like_ATP-bd"/>
</dbReference>
<dbReference type="GO" id="GO:0016887">
    <property type="term" value="F:ATP hydrolysis activity"/>
    <property type="evidence" value="ECO:0007669"/>
    <property type="project" value="InterPro"/>
</dbReference>
<protein>
    <submittedName>
        <fullName evidence="12">ATP-binding cassette domain-containing protein</fullName>
    </submittedName>
</protein>
<keyword evidence="8 10" id="KW-0472">Membrane</keyword>
<dbReference type="PROSITE" id="PS50893">
    <property type="entry name" value="ABC_TRANSPORTER_2"/>
    <property type="match status" value="1"/>
</dbReference>
<dbReference type="EMBL" id="DVKQ01000101">
    <property type="protein sequence ID" value="HIT38383.1"/>
    <property type="molecule type" value="Genomic_DNA"/>
</dbReference>
<evidence type="ECO:0000256" key="1">
    <source>
        <dbReference type="ARBA" id="ARBA00004429"/>
    </source>
</evidence>
<feature type="transmembrane region" description="Helical" evidence="10">
    <location>
        <begin position="676"/>
        <end position="702"/>
    </location>
</feature>
<reference evidence="12" key="1">
    <citation type="submission" date="2020-10" db="EMBL/GenBank/DDBJ databases">
        <authorList>
            <person name="Gilroy R."/>
        </authorList>
    </citation>
    <scope>NUCLEOTIDE SEQUENCE</scope>
    <source>
        <strain evidence="12">CHK195-26880</strain>
    </source>
</reference>
<dbReference type="PANTHER" id="PTHR24220:SF692">
    <property type="entry name" value="ABC TRANSPORTER DOMAIN-CONTAINING PROTEIN"/>
    <property type="match status" value="1"/>
</dbReference>
<keyword evidence="7 10" id="KW-1133">Transmembrane helix</keyword>
<evidence type="ECO:0000256" key="5">
    <source>
        <dbReference type="ARBA" id="ARBA00022741"/>
    </source>
</evidence>
<dbReference type="GO" id="GO:0022857">
    <property type="term" value="F:transmembrane transporter activity"/>
    <property type="evidence" value="ECO:0007669"/>
    <property type="project" value="TreeGrafter"/>
</dbReference>
<dbReference type="PROSITE" id="PS00211">
    <property type="entry name" value="ABC_TRANSPORTER_1"/>
    <property type="match status" value="1"/>
</dbReference>
<dbReference type="Gene3D" id="3.40.50.300">
    <property type="entry name" value="P-loop containing nucleotide triphosphate hydrolases"/>
    <property type="match status" value="1"/>
</dbReference>
<gene>
    <name evidence="12" type="ORF">IAB59_07905</name>
</gene>
<dbReference type="SUPFAM" id="SSF52540">
    <property type="entry name" value="P-loop containing nucleoside triphosphate hydrolases"/>
    <property type="match status" value="1"/>
</dbReference>
<evidence type="ECO:0000313" key="12">
    <source>
        <dbReference type="EMBL" id="HIT38383.1"/>
    </source>
</evidence>
<sequence length="806" mass="91562">MISFKNVNKEYKSKKGQVTKALNNININLSNKGLVFIIGKSGSGKSTLLNILGGLDSKTSGKIYIDNKDIDSFKEKDYDSYRNTYIGFIFQDFNLLEEYNVFDNVMLSAKLLRKKVDKEEILNLLDRLGLKGLEYRNINELSGGQKQRVGIARALIKNPKVILADEPTGNLDSHSSLEIFKLLKEISKEKLVVVVSHDLENANAFADKILELQDGNAIRNNLATEELDDNTFSLTKSMLPFKECLHFAFTSLKSNKVKLFFTVILTMISLVFMGISVNTSMFDKNILATDTLIENKETYYDISHVNIVNPRFGEIKELPMTDKIINDFEKENDVIANPTYELFDNNTLLSFELANQDENNQSHPIVNYIEVKDDKLLSNIIGSIPASNNEIVIHKYLADTIMEKGIKDANGNLFKPTSYDNLVNSRRELPLGLNNVVIVGIVNDDKSKYKDLSNETIYQDYMNYYADKAYTIYGKNLDLKFNTTDEAILNHAVINEDKVLKDEGISGIKVYNNNSDVITQVTNLNSDEVIVSLNYLQEYVDGFKEELDIYLGNNNGDYNTLLSTFVTNYITTNNLTVPFETGYNGKNYYKDLKIAGVSLTDNYISKDYLEELKSEAVHKELTSFRVYDDNEASLLKTFRKYPSYMEDARGETLLITMPYSDDINSLAYIYSYLNKYINIVTLVFILFTILLFSNFIYVSINYSKKQIGILRALGTNKGDIIRIFLYESLTVGIISYIVSIILWFIIISILNNSIFGSRGFIFNGIVTHPLVPIIMFIYTIIISIIITVISLSKITKIKPIDAILNK</sequence>
<evidence type="ECO:0000256" key="6">
    <source>
        <dbReference type="ARBA" id="ARBA00022840"/>
    </source>
</evidence>
<dbReference type="PANTHER" id="PTHR24220">
    <property type="entry name" value="IMPORT ATP-BINDING PROTEIN"/>
    <property type="match status" value="1"/>
</dbReference>
<dbReference type="InterPro" id="IPR017871">
    <property type="entry name" value="ABC_transporter-like_CS"/>
</dbReference>
<dbReference type="InterPro" id="IPR027417">
    <property type="entry name" value="P-loop_NTPase"/>
</dbReference>
<evidence type="ECO:0000259" key="11">
    <source>
        <dbReference type="PROSITE" id="PS50893"/>
    </source>
</evidence>
<comment type="subcellular location">
    <subcellularLocation>
        <location evidence="1">Cell inner membrane</location>
        <topology evidence="1">Multi-pass membrane protein</topology>
    </subcellularLocation>
</comment>
<dbReference type="Pfam" id="PF00005">
    <property type="entry name" value="ABC_tran"/>
    <property type="match status" value="1"/>
</dbReference>
<feature type="transmembrane region" description="Helical" evidence="10">
    <location>
        <begin position="770"/>
        <end position="791"/>
    </location>
</feature>
<dbReference type="InterPro" id="IPR015854">
    <property type="entry name" value="ABC_transpr_LolD-like"/>
</dbReference>
<feature type="transmembrane region" description="Helical" evidence="10">
    <location>
        <begin position="723"/>
        <end position="750"/>
    </location>
</feature>
<dbReference type="InterPro" id="IPR017911">
    <property type="entry name" value="MacB-like_ATP-bd"/>
</dbReference>
<evidence type="ECO:0000256" key="10">
    <source>
        <dbReference type="SAM" id="Phobius"/>
    </source>
</evidence>
<keyword evidence="2" id="KW-0813">Transport</keyword>
<keyword evidence="6 12" id="KW-0067">ATP-binding</keyword>
<name>A0A9D1KBI9_9FIRM</name>
<evidence type="ECO:0000313" key="13">
    <source>
        <dbReference type="Proteomes" id="UP000886833"/>
    </source>
</evidence>
<feature type="domain" description="ABC transporter" evidence="11">
    <location>
        <begin position="2"/>
        <end position="239"/>
    </location>
</feature>
<dbReference type="AlphaFoldDB" id="A0A9D1KBI9"/>
<dbReference type="InterPro" id="IPR003838">
    <property type="entry name" value="ABC3_permease_C"/>
</dbReference>
<dbReference type="GO" id="GO:0005524">
    <property type="term" value="F:ATP binding"/>
    <property type="evidence" value="ECO:0007669"/>
    <property type="project" value="UniProtKB-KW"/>
</dbReference>
<dbReference type="CDD" id="cd03255">
    <property type="entry name" value="ABC_MJ0796_LolCDE_FtsE"/>
    <property type="match status" value="1"/>
</dbReference>
<keyword evidence="3" id="KW-1003">Cell membrane</keyword>
<evidence type="ECO:0000256" key="2">
    <source>
        <dbReference type="ARBA" id="ARBA00022448"/>
    </source>
</evidence>
<organism evidence="12 13">
    <name type="scientific">Candidatus Onthousia faecipullorum</name>
    <dbReference type="NCBI Taxonomy" id="2840887"/>
    <lineage>
        <taxon>Bacteria</taxon>
        <taxon>Bacillati</taxon>
        <taxon>Bacillota</taxon>
        <taxon>Bacilli</taxon>
        <taxon>Candidatus Onthousia</taxon>
    </lineage>
</organism>
<evidence type="ECO:0000256" key="9">
    <source>
        <dbReference type="ARBA" id="ARBA00038388"/>
    </source>
</evidence>
<reference evidence="12" key="2">
    <citation type="journal article" date="2021" name="PeerJ">
        <title>Extensive microbial diversity within the chicken gut microbiome revealed by metagenomics and culture.</title>
        <authorList>
            <person name="Gilroy R."/>
            <person name="Ravi A."/>
            <person name="Getino M."/>
            <person name="Pursley I."/>
            <person name="Horton D.L."/>
            <person name="Alikhan N.F."/>
            <person name="Baker D."/>
            <person name="Gharbi K."/>
            <person name="Hall N."/>
            <person name="Watson M."/>
            <person name="Adriaenssens E.M."/>
            <person name="Foster-Nyarko E."/>
            <person name="Jarju S."/>
            <person name="Secka A."/>
            <person name="Antonio M."/>
            <person name="Oren A."/>
            <person name="Chaudhuri R.R."/>
            <person name="La Ragione R."/>
            <person name="Hildebrand F."/>
            <person name="Pallen M.J."/>
        </authorList>
    </citation>
    <scope>NUCLEOTIDE SEQUENCE</scope>
    <source>
        <strain evidence="12">CHK195-26880</strain>
    </source>
</reference>